<name>A0A6J7LBN6_9ZZZZ</name>
<reference evidence="1" key="1">
    <citation type="submission" date="2020-05" db="EMBL/GenBank/DDBJ databases">
        <authorList>
            <person name="Chiriac C."/>
            <person name="Salcher M."/>
            <person name="Ghai R."/>
            <person name="Kavagutti S V."/>
        </authorList>
    </citation>
    <scope>NUCLEOTIDE SEQUENCE</scope>
</reference>
<dbReference type="CDD" id="cd02518">
    <property type="entry name" value="GT2_SpsF"/>
    <property type="match status" value="1"/>
</dbReference>
<evidence type="ECO:0000313" key="1">
    <source>
        <dbReference type="EMBL" id="CAB4965790.1"/>
    </source>
</evidence>
<dbReference type="SUPFAM" id="SSF53448">
    <property type="entry name" value="Nucleotide-diphospho-sugar transferases"/>
    <property type="match status" value="1"/>
</dbReference>
<dbReference type="EMBL" id="CAFBNE010000115">
    <property type="protein sequence ID" value="CAB4965790.1"/>
    <property type="molecule type" value="Genomic_DNA"/>
</dbReference>
<dbReference type="Gene3D" id="3.90.550.10">
    <property type="entry name" value="Spore Coat Polysaccharide Biosynthesis Protein SpsA, Chain A"/>
    <property type="match status" value="1"/>
</dbReference>
<dbReference type="InterPro" id="IPR003329">
    <property type="entry name" value="Cytidylyl_trans"/>
</dbReference>
<dbReference type="PANTHER" id="PTHR42866">
    <property type="entry name" value="3-DEOXY-MANNO-OCTULOSONATE CYTIDYLYLTRANSFERASE"/>
    <property type="match status" value="1"/>
</dbReference>
<organism evidence="1">
    <name type="scientific">freshwater metagenome</name>
    <dbReference type="NCBI Taxonomy" id="449393"/>
    <lineage>
        <taxon>unclassified sequences</taxon>
        <taxon>metagenomes</taxon>
        <taxon>ecological metagenomes</taxon>
    </lineage>
</organism>
<dbReference type="Pfam" id="PF02348">
    <property type="entry name" value="CTP_transf_3"/>
    <property type="match status" value="1"/>
</dbReference>
<dbReference type="PANTHER" id="PTHR42866:SF1">
    <property type="entry name" value="SPORE COAT POLYSACCHARIDE BIOSYNTHESIS PROTEIN SPSF"/>
    <property type="match status" value="1"/>
</dbReference>
<protein>
    <submittedName>
        <fullName evidence="1">Unannotated protein</fullName>
    </submittedName>
</protein>
<sequence length="252" mass="27170">MSTLAILQARVSSTRLPGKVLAPILGEPMIARQVERIGRASRIDDLVIATSSDPSDDPLAAWAEAEGITVYRGSLHDVLGRFVGVIAAHAPDTVVRLTADCPLASPSVIDAVIDHFTASDVDYCSNTLTPTFPDGLDVEVVRARVLTEVAEISTDPAEREHVTLGVYRRAEQFTLANYAGNTDLSSLRWTVDTAGDLAFVRRVYEALYESTPGFETGDILDLIERTPGLGRTTDDGIRNAALRGLDTGMMNQ</sequence>
<gene>
    <name evidence="1" type="ORF">UFOPK3772_02709</name>
</gene>
<dbReference type="AlphaFoldDB" id="A0A6J7LBN6"/>
<accession>A0A6J7LBN6</accession>
<proteinExistence type="predicted"/>
<dbReference type="InterPro" id="IPR029044">
    <property type="entry name" value="Nucleotide-diphossugar_trans"/>
</dbReference>
<dbReference type="GO" id="GO:0005829">
    <property type="term" value="C:cytosol"/>
    <property type="evidence" value="ECO:0007669"/>
    <property type="project" value="TreeGrafter"/>
</dbReference>